<dbReference type="AlphaFoldDB" id="A0AAV9IT67"/>
<evidence type="ECO:0000256" key="9">
    <source>
        <dbReference type="SAM" id="Phobius"/>
    </source>
</evidence>
<dbReference type="Gene3D" id="3.40.30.10">
    <property type="entry name" value="Glutaredoxin"/>
    <property type="match status" value="1"/>
</dbReference>
<feature type="chain" id="PRO_5044012688" evidence="10">
    <location>
        <begin position="31"/>
        <end position="362"/>
    </location>
</feature>
<evidence type="ECO:0000256" key="1">
    <source>
        <dbReference type="ARBA" id="ARBA00002791"/>
    </source>
</evidence>
<sequence>MQHRQVSFAHRLLLLLFVGLCLFGRASVTGQQVPGPPADRRSALAAHRGRSESGLIPVRHASSLEKFVLSGPRDYAVVLLLSTASQPGACPLCDYVVRQLMPVARAVKRQNERLAGRGQLQVFFLLADVGAANQREMIAALSRLGVNVLPTLLYVPPGDGGDSAVSSTVPFRFEAPPKGDGLDGRAMAAWLLRLANQAVPTDRRAPPLRITIGGPVYVVPAVRRHWRLCAATLASAVTAALYSGLHRRRYTWLALVLLLYMFVVGGGHGWIINGTPLFMWDGERLVWSMGSTSRMKGPSGPNALAAEGFLEVTKYVVIAALMVALDKLPRRAPRGWSQVAVAAPMLALLTSLLRAVLVDVRQ</sequence>
<evidence type="ECO:0000313" key="11">
    <source>
        <dbReference type="EMBL" id="KAK4535517.1"/>
    </source>
</evidence>
<name>A0AAV9IT67_CYACA</name>
<protein>
    <submittedName>
        <fullName evidence="11">Uncharacterized protein</fullName>
    </submittedName>
</protein>
<evidence type="ECO:0000256" key="10">
    <source>
        <dbReference type="SAM" id="SignalP"/>
    </source>
</evidence>
<evidence type="ECO:0000313" key="12">
    <source>
        <dbReference type="Proteomes" id="UP001301350"/>
    </source>
</evidence>
<dbReference type="EMBL" id="JANCYW010000005">
    <property type="protein sequence ID" value="KAK4535517.1"/>
    <property type="molecule type" value="Genomic_DNA"/>
</dbReference>
<keyword evidence="5 10" id="KW-0732">Signal</keyword>
<comment type="similarity">
    <text evidence="3">Belongs to the OST3/OST6 family.</text>
</comment>
<evidence type="ECO:0000256" key="2">
    <source>
        <dbReference type="ARBA" id="ARBA00004477"/>
    </source>
</evidence>
<dbReference type="Pfam" id="PF04756">
    <property type="entry name" value="OST3_OST6"/>
    <property type="match status" value="1"/>
</dbReference>
<evidence type="ECO:0000256" key="6">
    <source>
        <dbReference type="ARBA" id="ARBA00022824"/>
    </source>
</evidence>
<keyword evidence="12" id="KW-1185">Reference proteome</keyword>
<feature type="signal peptide" evidence="10">
    <location>
        <begin position="1"/>
        <end position="30"/>
    </location>
</feature>
<comment type="subcellular location">
    <subcellularLocation>
        <location evidence="2">Endoplasmic reticulum membrane</location>
        <topology evidence="2">Multi-pass membrane protein</topology>
    </subcellularLocation>
</comment>
<dbReference type="GO" id="GO:0018279">
    <property type="term" value="P:protein N-linked glycosylation via asparagine"/>
    <property type="evidence" value="ECO:0007669"/>
    <property type="project" value="TreeGrafter"/>
</dbReference>
<feature type="transmembrane region" description="Helical" evidence="9">
    <location>
        <begin position="252"/>
        <end position="272"/>
    </location>
</feature>
<feature type="transmembrane region" description="Helical" evidence="9">
    <location>
        <begin position="336"/>
        <end position="357"/>
    </location>
</feature>
<dbReference type="PANTHER" id="PTHR12692:SF0">
    <property type="entry name" value="GH11935P"/>
    <property type="match status" value="1"/>
</dbReference>
<comment type="function">
    <text evidence="1">Subunit of the oligosaccharyl transferase (OST) complex that catalyzes the initial transfer of a defined glycan (Glc(3)Man(9)GlcNAc(2) in eukaryotes) from the lipid carrier dolichol-pyrophosphate to an asparagine residue within an Asn-X-Ser/Thr consensus motif in nascent polypeptide chains, the first step in protein N-glycosylation. N-glycosylation occurs cotranslationally and the complex associates with the Sec61 complex at the channel-forming translocon complex that mediates protein translocation across the endoplasmic reticulum (ER). All subunits are required for a maximal enzyme activity.</text>
</comment>
<evidence type="ECO:0000256" key="8">
    <source>
        <dbReference type="ARBA" id="ARBA00023136"/>
    </source>
</evidence>
<evidence type="ECO:0000256" key="3">
    <source>
        <dbReference type="ARBA" id="ARBA00009561"/>
    </source>
</evidence>
<dbReference type="GO" id="GO:0008250">
    <property type="term" value="C:oligosaccharyltransferase complex"/>
    <property type="evidence" value="ECO:0007669"/>
    <property type="project" value="TreeGrafter"/>
</dbReference>
<proteinExistence type="inferred from homology"/>
<keyword evidence="8 9" id="KW-0472">Membrane</keyword>
<evidence type="ECO:0000256" key="4">
    <source>
        <dbReference type="ARBA" id="ARBA00022692"/>
    </source>
</evidence>
<dbReference type="PANTHER" id="PTHR12692">
    <property type="entry name" value="DOLICHYL-DIPHOSPHOOLIGOSACCHARIDE--PROTEIN GLYCOSYLTRANSFERASE-RELATED"/>
    <property type="match status" value="1"/>
</dbReference>
<dbReference type="InterPro" id="IPR021149">
    <property type="entry name" value="OligosaccharylTrfase_OST3/OST6"/>
</dbReference>
<evidence type="ECO:0000256" key="5">
    <source>
        <dbReference type="ARBA" id="ARBA00022729"/>
    </source>
</evidence>
<organism evidence="11 12">
    <name type="scientific">Cyanidium caldarium</name>
    <name type="common">Red alga</name>
    <dbReference type="NCBI Taxonomy" id="2771"/>
    <lineage>
        <taxon>Eukaryota</taxon>
        <taxon>Rhodophyta</taxon>
        <taxon>Bangiophyceae</taxon>
        <taxon>Cyanidiales</taxon>
        <taxon>Cyanidiaceae</taxon>
        <taxon>Cyanidium</taxon>
    </lineage>
</organism>
<keyword evidence="7 9" id="KW-1133">Transmembrane helix</keyword>
<keyword evidence="6" id="KW-0256">Endoplasmic reticulum</keyword>
<keyword evidence="4 9" id="KW-0812">Transmembrane</keyword>
<comment type="caution">
    <text evidence="11">The sequence shown here is derived from an EMBL/GenBank/DDBJ whole genome shotgun (WGS) entry which is preliminary data.</text>
</comment>
<gene>
    <name evidence="11" type="ORF">CDCA_CDCA05G1542</name>
</gene>
<reference evidence="11 12" key="1">
    <citation type="submission" date="2022-07" db="EMBL/GenBank/DDBJ databases">
        <title>Genome-wide signatures of adaptation to extreme environments.</title>
        <authorList>
            <person name="Cho C.H."/>
            <person name="Yoon H.S."/>
        </authorList>
    </citation>
    <scope>NUCLEOTIDE SEQUENCE [LARGE SCALE GENOMIC DNA]</scope>
    <source>
        <strain evidence="11 12">DBV 063 E5</strain>
    </source>
</reference>
<dbReference type="Proteomes" id="UP001301350">
    <property type="component" value="Unassembled WGS sequence"/>
</dbReference>
<evidence type="ECO:0000256" key="7">
    <source>
        <dbReference type="ARBA" id="ARBA00022989"/>
    </source>
</evidence>
<accession>A0AAV9IT67</accession>